<dbReference type="EMBL" id="BAAAUX010000001">
    <property type="protein sequence ID" value="GAA2774120.1"/>
    <property type="molecule type" value="Genomic_DNA"/>
</dbReference>
<evidence type="ECO:0008006" key="3">
    <source>
        <dbReference type="Google" id="ProtNLM"/>
    </source>
</evidence>
<accession>A0ABN3V0U5</accession>
<organism evidence="1 2">
    <name type="scientific">Saccharopolyspora taberi</name>
    <dbReference type="NCBI Taxonomy" id="60895"/>
    <lineage>
        <taxon>Bacteria</taxon>
        <taxon>Bacillati</taxon>
        <taxon>Actinomycetota</taxon>
        <taxon>Actinomycetes</taxon>
        <taxon>Pseudonocardiales</taxon>
        <taxon>Pseudonocardiaceae</taxon>
        <taxon>Saccharopolyspora</taxon>
    </lineage>
</organism>
<evidence type="ECO:0000313" key="1">
    <source>
        <dbReference type="EMBL" id="GAA2774120.1"/>
    </source>
</evidence>
<comment type="caution">
    <text evidence="1">The sequence shown here is derived from an EMBL/GenBank/DDBJ whole genome shotgun (WGS) entry which is preliminary data.</text>
</comment>
<sequence length="281" mass="29474">MAGTFYLGPLGGMVPLPVPQAGVQRPVERIGGIHVSRNGSKTVDSFGMKRSWSLAFDWRFQSELEAIRLMHYGATAGALRIIDPMVLNRLPAEIASTGSVRYDGVLVAHEVQGSAQLVSEWPSGASKVPLSSSIAWTPPDTGGELTSSDPAYAIPVLEGEAVTASAYVRSPDGRSAQVALRSYSATGAVNATTTGAITTSASWQRLTVSYTPTATDAAVAVVLTSVASTGVIRTAAWQLEVGETATDWMLGGGCPEVVIDQMPEESPYFPMTDAGLTLLEV</sequence>
<keyword evidence="2" id="KW-1185">Reference proteome</keyword>
<protein>
    <recommendedName>
        <fullName evidence="3">Minor tail protein</fullName>
    </recommendedName>
</protein>
<evidence type="ECO:0000313" key="2">
    <source>
        <dbReference type="Proteomes" id="UP001500979"/>
    </source>
</evidence>
<reference evidence="1 2" key="1">
    <citation type="journal article" date="2019" name="Int. J. Syst. Evol. Microbiol.">
        <title>The Global Catalogue of Microorganisms (GCM) 10K type strain sequencing project: providing services to taxonomists for standard genome sequencing and annotation.</title>
        <authorList>
            <consortium name="The Broad Institute Genomics Platform"/>
            <consortium name="The Broad Institute Genome Sequencing Center for Infectious Disease"/>
            <person name="Wu L."/>
            <person name="Ma J."/>
        </authorList>
    </citation>
    <scope>NUCLEOTIDE SEQUENCE [LARGE SCALE GENOMIC DNA]</scope>
    <source>
        <strain evidence="1 2">JCM 9383</strain>
    </source>
</reference>
<dbReference type="Proteomes" id="UP001500979">
    <property type="component" value="Unassembled WGS sequence"/>
</dbReference>
<name>A0ABN3V0U5_9PSEU</name>
<gene>
    <name evidence="1" type="ORF">GCM10010470_02460</name>
</gene>
<proteinExistence type="predicted"/>
<dbReference type="RefSeq" id="WP_344677426.1">
    <property type="nucleotide sequence ID" value="NZ_BAAAUX010000001.1"/>
</dbReference>
<dbReference type="Gene3D" id="2.60.120.260">
    <property type="entry name" value="Galactose-binding domain-like"/>
    <property type="match status" value="1"/>
</dbReference>